<sequence length="446" mass="49865">MAVRDQRILQRLLKEAGWPPRAVLCGPCVDGGEWPRRQGPSWKGDWWLLRPPLELQAPEGFSPGSPTPDLRDGSHLLPGNNNSRRVAAAGGKIALGGDGGMCEGPSSISGPIPPDPTLCRDYYRRPASAQGRLEGNGLKLNLLTSDSDLQATPPRGPRIRPGGREILERGQRGVGDVLLQLGGITLSPGISPKRKDPKDHEKENLRRIKEIQRRFREQEHSREQGQPRPLKALWRSPKYDKVESRVKIQMQEPGPTSVTEPTHFLRAHSRCGPGLPPPRVPSPQLTPPGSKSKGPSLGVDFISHNARAAKRAPRRHSRSLQVLAQVLEQQRQAQEHYNTTQKGHVPQYLLERRDLWRREAEARQHNQPDPAMPPGHTRMPENQRLETLNNLLQSQSQLLRELVLLPAGADSLRAQGYRAELDRKLVQVEEAIKIFSRPKVFIKMDA</sequence>
<proteinExistence type="predicted"/>
<reference evidence="2" key="1">
    <citation type="submission" date="2025-08" db="UniProtKB">
        <authorList>
            <consortium name="RefSeq"/>
        </authorList>
    </citation>
    <scope>IDENTIFICATION</scope>
</reference>
<gene>
    <name evidence="2" type="primary">Enkd1</name>
</gene>
<organism evidence="1 2">
    <name type="scientific">Castor canadensis</name>
    <name type="common">American beaver</name>
    <dbReference type="NCBI Taxonomy" id="51338"/>
    <lineage>
        <taxon>Eukaryota</taxon>
        <taxon>Metazoa</taxon>
        <taxon>Chordata</taxon>
        <taxon>Craniata</taxon>
        <taxon>Vertebrata</taxon>
        <taxon>Euteleostomi</taxon>
        <taxon>Mammalia</taxon>
        <taxon>Eutheria</taxon>
        <taxon>Euarchontoglires</taxon>
        <taxon>Glires</taxon>
        <taxon>Rodentia</taxon>
        <taxon>Castorimorpha</taxon>
        <taxon>Castoridae</taxon>
        <taxon>Castor</taxon>
    </lineage>
</organism>
<dbReference type="Proteomes" id="UP001732720">
    <property type="component" value="Chromosome 15"/>
</dbReference>
<keyword evidence="1" id="KW-1185">Reference proteome</keyword>
<protein>
    <submittedName>
        <fullName evidence="2">Enkurin domain-containing protein 1 isoform X1</fullName>
    </submittedName>
</protein>
<name>A0AC58L460_CASCN</name>
<evidence type="ECO:0000313" key="2">
    <source>
        <dbReference type="RefSeq" id="XP_073911930.1"/>
    </source>
</evidence>
<evidence type="ECO:0000313" key="1">
    <source>
        <dbReference type="Proteomes" id="UP001732720"/>
    </source>
</evidence>
<accession>A0AC58L460</accession>
<dbReference type="RefSeq" id="XP_073911930.1">
    <property type="nucleotide sequence ID" value="XM_074055829.1"/>
</dbReference>